<dbReference type="EnsemblPlants" id="KEH41512">
    <property type="protein sequence ID" value="KEH41512"/>
    <property type="gene ID" value="MTR_1g051810"/>
</dbReference>
<dbReference type="EMBL" id="PSQE01000001">
    <property type="protein sequence ID" value="RHN79043.1"/>
    <property type="molecule type" value="Genomic_DNA"/>
</dbReference>
<accession>A0A072VI83</accession>
<dbReference type="Gramene" id="rna2735">
    <property type="protein sequence ID" value="RHN79043.1"/>
    <property type="gene ID" value="gene2735"/>
</dbReference>
<evidence type="ECO:0000313" key="6">
    <source>
        <dbReference type="EMBL" id="KEH41512.1"/>
    </source>
</evidence>
<protein>
    <submittedName>
        <fullName evidence="6">IQ calmodulin-binding motif protein, putative</fullName>
    </submittedName>
    <submittedName>
        <fullName evidence="7">Putative IQ motif, EF-hand binding protein</fullName>
    </submittedName>
</protein>
<dbReference type="GO" id="GO:0005516">
    <property type="term" value="F:calmodulin binding"/>
    <property type="evidence" value="ECO:0007669"/>
    <property type="project" value="UniProtKB-KW"/>
</dbReference>
<evidence type="ECO:0000256" key="2">
    <source>
        <dbReference type="ARBA" id="ARBA00024341"/>
    </source>
</evidence>
<reference evidence="6 9" key="2">
    <citation type="journal article" date="2014" name="BMC Genomics">
        <title>An improved genome release (version Mt4.0) for the model legume Medicago truncatula.</title>
        <authorList>
            <person name="Tang H."/>
            <person name="Krishnakumar V."/>
            <person name="Bidwell S."/>
            <person name="Rosen B."/>
            <person name="Chan A."/>
            <person name="Zhou S."/>
            <person name="Gentzbittel L."/>
            <person name="Childs K.L."/>
            <person name="Yandell M."/>
            <person name="Gundlach H."/>
            <person name="Mayer K.F."/>
            <person name="Schwartz D.C."/>
            <person name="Town C.D."/>
        </authorList>
    </citation>
    <scope>GENOME REANNOTATION</scope>
    <source>
        <strain evidence="6">A17</strain>
        <strain evidence="8 9">cv. Jemalong A17</strain>
    </source>
</reference>
<dbReference type="STRING" id="3880.A0A072VI83"/>
<evidence type="ECO:0000313" key="7">
    <source>
        <dbReference type="EMBL" id="RHN79043.1"/>
    </source>
</evidence>
<evidence type="ECO:0000256" key="3">
    <source>
        <dbReference type="ARBA" id="ARBA00024378"/>
    </source>
</evidence>
<dbReference type="Pfam" id="PF00612">
    <property type="entry name" value="IQ"/>
    <property type="match status" value="1"/>
</dbReference>
<dbReference type="PANTHER" id="PTHR32295:SF212">
    <property type="entry name" value="CALMODULIN BINDING PROTEIN-RELATED"/>
    <property type="match status" value="1"/>
</dbReference>
<feature type="domain" description="DUF4005" evidence="5">
    <location>
        <begin position="319"/>
        <end position="353"/>
    </location>
</feature>
<sequence>MAKRKSWFGWVKSLFISESKDKKQKKCGWRFARIKQKLLYPKITASNKTLIEASEEQRKHALAVAIATASAAEAAIAAAHAAAEVVKLTSGTSRSYSYLSKGDRSLAAIKIQSVYRAHLARKALRALKGVIRLQAIIRGEAVRRRVSRTLKNIPSNAKTEKQIEERSSHTKEENYENDHIKQFPKQKKKIEENELKPELHSQRTWNCSSHSREDIEAIWLRKQEAIVKRDRMRQYSSSQKERMFSQMVEESLHNKEFVEDNCRTLGEWLHKETCNWDVLYKPAHPSNITIRNEVQEGLKSQVSVQRKSFSHVKRSSIGDESSLPNSPVFPKYMAVTESSKAKVRSMSTPRLRTGFSDVCSNQNEHQYMNF</sequence>
<evidence type="ECO:0000256" key="1">
    <source>
        <dbReference type="ARBA" id="ARBA00022860"/>
    </source>
</evidence>
<reference evidence="10" key="4">
    <citation type="journal article" date="2018" name="Nat. Plants">
        <title>Whole-genome landscape of Medicago truncatula symbiotic genes.</title>
        <authorList>
            <person name="Pecrix Y."/>
            <person name="Staton S.E."/>
            <person name="Sallet E."/>
            <person name="Lelandais-Briere C."/>
            <person name="Moreau S."/>
            <person name="Carrere S."/>
            <person name="Blein T."/>
            <person name="Jardinaud M.F."/>
            <person name="Latrasse D."/>
            <person name="Zouine M."/>
            <person name="Zahm M."/>
            <person name="Kreplak J."/>
            <person name="Mayjonade B."/>
            <person name="Satge C."/>
            <person name="Perez M."/>
            <person name="Cauet S."/>
            <person name="Marande W."/>
            <person name="Chantry-Darmon C."/>
            <person name="Lopez-Roques C."/>
            <person name="Bouchez O."/>
            <person name="Berard A."/>
            <person name="Debelle F."/>
            <person name="Munos S."/>
            <person name="Bendahmane A."/>
            <person name="Berges H."/>
            <person name="Niebel A."/>
            <person name="Buitink J."/>
            <person name="Frugier F."/>
            <person name="Benhamed M."/>
            <person name="Crespi M."/>
            <person name="Gouzy J."/>
            <person name="Gamas P."/>
        </authorList>
    </citation>
    <scope>NUCLEOTIDE SEQUENCE [LARGE SCALE GENOMIC DNA]</scope>
    <source>
        <strain evidence="10">cv. Jemalong A17</strain>
    </source>
</reference>
<dbReference type="PANTHER" id="PTHR32295">
    <property type="entry name" value="IQ-DOMAIN 5-RELATED"/>
    <property type="match status" value="1"/>
</dbReference>
<evidence type="ECO:0000256" key="4">
    <source>
        <dbReference type="SAM" id="MobiDB-lite"/>
    </source>
</evidence>
<feature type="region of interest" description="Disordered" evidence="4">
    <location>
        <begin position="153"/>
        <end position="203"/>
    </location>
</feature>
<proteinExistence type="inferred from homology"/>
<dbReference type="HOGENOM" id="CLU_024547_0_0_1"/>
<evidence type="ECO:0000313" key="8">
    <source>
        <dbReference type="EnsemblPlants" id="KEH41512"/>
    </source>
</evidence>
<dbReference type="Proteomes" id="UP000002051">
    <property type="component" value="Unassembled WGS sequence"/>
</dbReference>
<reference evidence="8" key="3">
    <citation type="submission" date="2015-04" db="UniProtKB">
        <authorList>
            <consortium name="EnsemblPlants"/>
        </authorList>
    </citation>
    <scope>IDENTIFICATION</scope>
    <source>
        <strain evidence="8">cv. Jemalong A17</strain>
    </source>
</reference>
<name>A0A072VI83_MEDTR</name>
<dbReference type="Proteomes" id="UP000265566">
    <property type="component" value="Chromosome 1"/>
</dbReference>
<organism evidence="6 9">
    <name type="scientific">Medicago truncatula</name>
    <name type="common">Barrel medic</name>
    <name type="synonym">Medicago tribuloides</name>
    <dbReference type="NCBI Taxonomy" id="3880"/>
    <lineage>
        <taxon>Eukaryota</taxon>
        <taxon>Viridiplantae</taxon>
        <taxon>Streptophyta</taxon>
        <taxon>Embryophyta</taxon>
        <taxon>Tracheophyta</taxon>
        <taxon>Spermatophyta</taxon>
        <taxon>Magnoliopsida</taxon>
        <taxon>eudicotyledons</taxon>
        <taxon>Gunneridae</taxon>
        <taxon>Pentapetalae</taxon>
        <taxon>rosids</taxon>
        <taxon>fabids</taxon>
        <taxon>Fabales</taxon>
        <taxon>Fabaceae</taxon>
        <taxon>Papilionoideae</taxon>
        <taxon>50 kb inversion clade</taxon>
        <taxon>NPAAA clade</taxon>
        <taxon>Hologalegina</taxon>
        <taxon>IRL clade</taxon>
        <taxon>Trifolieae</taxon>
        <taxon>Medicago</taxon>
    </lineage>
</organism>
<dbReference type="OrthoDB" id="696085at2759"/>
<dbReference type="SMART" id="SM00015">
    <property type="entry name" value="IQ"/>
    <property type="match status" value="1"/>
</dbReference>
<dbReference type="Gene3D" id="1.20.5.190">
    <property type="match status" value="1"/>
</dbReference>
<dbReference type="PROSITE" id="PS50096">
    <property type="entry name" value="IQ"/>
    <property type="match status" value="2"/>
</dbReference>
<evidence type="ECO:0000313" key="9">
    <source>
        <dbReference type="Proteomes" id="UP000002051"/>
    </source>
</evidence>
<keyword evidence="1" id="KW-0112">Calmodulin-binding</keyword>
<reference evidence="7" key="5">
    <citation type="journal article" date="2018" name="Nat. Plants">
        <title>Whole-genome landscape of Medicago truncatula symbiotic genes.</title>
        <authorList>
            <person name="Pecrix Y."/>
            <person name="Gamas P."/>
            <person name="Carrere S."/>
        </authorList>
    </citation>
    <scope>NUCLEOTIDE SEQUENCE</scope>
    <source>
        <tissue evidence="7">Leaves</tissue>
    </source>
</reference>
<evidence type="ECO:0000313" key="10">
    <source>
        <dbReference type="Proteomes" id="UP000265566"/>
    </source>
</evidence>
<dbReference type="InterPro" id="IPR000048">
    <property type="entry name" value="IQ_motif_EF-hand-BS"/>
</dbReference>
<dbReference type="AlphaFoldDB" id="A0A072VI83"/>
<comment type="similarity">
    <text evidence="2">Belongs to the IQD family.</text>
</comment>
<feature type="compositionally biased region" description="Basic and acidic residues" evidence="4">
    <location>
        <begin position="158"/>
        <end position="181"/>
    </location>
</feature>
<feature type="compositionally biased region" description="Basic and acidic residues" evidence="4">
    <location>
        <begin position="189"/>
        <end position="201"/>
    </location>
</feature>
<gene>
    <name evidence="8" type="primary">25483346</name>
    <name evidence="6" type="ordered locus">MTR_1g051810</name>
    <name evidence="7" type="ORF">MtrunA17_Chr1g0172611</name>
</gene>
<dbReference type="InterPro" id="IPR025064">
    <property type="entry name" value="DUF4005"/>
</dbReference>
<comment type="subunit">
    <text evidence="3">Binds to multiple calmodulin (CaM) in the presence of Ca(2+) and CaM-like proteins.</text>
</comment>
<evidence type="ECO:0000259" key="5">
    <source>
        <dbReference type="Pfam" id="PF13178"/>
    </source>
</evidence>
<keyword evidence="9" id="KW-1185">Reference proteome</keyword>
<dbReference type="EMBL" id="CM001217">
    <property type="protein sequence ID" value="KEH41512.1"/>
    <property type="molecule type" value="Genomic_DNA"/>
</dbReference>
<dbReference type="CDD" id="cd23767">
    <property type="entry name" value="IQCD"/>
    <property type="match status" value="1"/>
</dbReference>
<reference evidence="6 9" key="1">
    <citation type="journal article" date="2011" name="Nature">
        <title>The Medicago genome provides insight into the evolution of rhizobial symbioses.</title>
        <authorList>
            <person name="Young N.D."/>
            <person name="Debelle F."/>
            <person name="Oldroyd G.E."/>
            <person name="Geurts R."/>
            <person name="Cannon S.B."/>
            <person name="Udvardi M.K."/>
            <person name="Benedito V.A."/>
            <person name="Mayer K.F."/>
            <person name="Gouzy J."/>
            <person name="Schoof H."/>
            <person name="Van de Peer Y."/>
            <person name="Proost S."/>
            <person name="Cook D.R."/>
            <person name="Meyers B.C."/>
            <person name="Spannagl M."/>
            <person name="Cheung F."/>
            <person name="De Mita S."/>
            <person name="Krishnakumar V."/>
            <person name="Gundlach H."/>
            <person name="Zhou S."/>
            <person name="Mudge J."/>
            <person name="Bharti A.K."/>
            <person name="Murray J.D."/>
            <person name="Naoumkina M.A."/>
            <person name="Rosen B."/>
            <person name="Silverstein K.A."/>
            <person name="Tang H."/>
            <person name="Rombauts S."/>
            <person name="Zhao P.X."/>
            <person name="Zhou P."/>
            <person name="Barbe V."/>
            <person name="Bardou P."/>
            <person name="Bechner M."/>
            <person name="Bellec A."/>
            <person name="Berger A."/>
            <person name="Berges H."/>
            <person name="Bidwell S."/>
            <person name="Bisseling T."/>
            <person name="Choisne N."/>
            <person name="Couloux A."/>
            <person name="Denny R."/>
            <person name="Deshpande S."/>
            <person name="Dai X."/>
            <person name="Doyle J.J."/>
            <person name="Dudez A.M."/>
            <person name="Farmer A.D."/>
            <person name="Fouteau S."/>
            <person name="Franken C."/>
            <person name="Gibelin C."/>
            <person name="Gish J."/>
            <person name="Goldstein S."/>
            <person name="Gonzalez A.J."/>
            <person name="Green P.J."/>
            <person name="Hallab A."/>
            <person name="Hartog M."/>
            <person name="Hua A."/>
            <person name="Humphray S.J."/>
            <person name="Jeong D.H."/>
            <person name="Jing Y."/>
            <person name="Jocker A."/>
            <person name="Kenton S.M."/>
            <person name="Kim D.J."/>
            <person name="Klee K."/>
            <person name="Lai H."/>
            <person name="Lang C."/>
            <person name="Lin S."/>
            <person name="Macmil S.L."/>
            <person name="Magdelenat G."/>
            <person name="Matthews L."/>
            <person name="McCorrison J."/>
            <person name="Monaghan E.L."/>
            <person name="Mun J.H."/>
            <person name="Najar F.Z."/>
            <person name="Nicholson C."/>
            <person name="Noirot C."/>
            <person name="O'Bleness M."/>
            <person name="Paule C.R."/>
            <person name="Poulain J."/>
            <person name="Prion F."/>
            <person name="Qin B."/>
            <person name="Qu C."/>
            <person name="Retzel E.F."/>
            <person name="Riddle C."/>
            <person name="Sallet E."/>
            <person name="Samain S."/>
            <person name="Samson N."/>
            <person name="Sanders I."/>
            <person name="Saurat O."/>
            <person name="Scarpelli C."/>
            <person name="Schiex T."/>
            <person name="Segurens B."/>
            <person name="Severin A.J."/>
            <person name="Sherrier D.J."/>
            <person name="Shi R."/>
            <person name="Sims S."/>
            <person name="Singer S.R."/>
            <person name="Sinharoy S."/>
            <person name="Sterck L."/>
            <person name="Viollet A."/>
            <person name="Wang B.B."/>
            <person name="Wang K."/>
            <person name="Wang M."/>
            <person name="Wang X."/>
            <person name="Warfsmann J."/>
            <person name="Weissenbach J."/>
            <person name="White D.D."/>
            <person name="White J.D."/>
            <person name="Wiley G.B."/>
            <person name="Wincker P."/>
            <person name="Xing Y."/>
            <person name="Yang L."/>
            <person name="Yao Z."/>
            <person name="Ying F."/>
            <person name="Zhai J."/>
            <person name="Zhou L."/>
            <person name="Zuber A."/>
            <person name="Denarie J."/>
            <person name="Dixon R.A."/>
            <person name="May G.D."/>
            <person name="Schwartz D.C."/>
            <person name="Rogers J."/>
            <person name="Quetier F."/>
            <person name="Town C.D."/>
            <person name="Roe B.A."/>
        </authorList>
    </citation>
    <scope>NUCLEOTIDE SEQUENCE [LARGE SCALE GENOMIC DNA]</scope>
    <source>
        <strain evidence="6">A17</strain>
        <strain evidence="8 9">cv. Jemalong A17</strain>
    </source>
</reference>
<dbReference type="Pfam" id="PF13178">
    <property type="entry name" value="DUF4005"/>
    <property type="match status" value="1"/>
</dbReference>
<dbReference type="KEGG" id="mtr:25483346"/>